<keyword evidence="12" id="KW-1185">Reference proteome</keyword>
<comment type="similarity">
    <text evidence="2">Belongs to the outer membrane factor (OMF) (TC 1.B.17) family.</text>
</comment>
<evidence type="ECO:0000256" key="2">
    <source>
        <dbReference type="ARBA" id="ARBA00007613"/>
    </source>
</evidence>
<evidence type="ECO:0000256" key="3">
    <source>
        <dbReference type="ARBA" id="ARBA00022448"/>
    </source>
</evidence>
<evidence type="ECO:0000256" key="6">
    <source>
        <dbReference type="ARBA" id="ARBA00023136"/>
    </source>
</evidence>
<protein>
    <submittedName>
        <fullName evidence="11">TolC family protein</fullName>
    </submittedName>
</protein>
<name>A0ABT9G443_LEPDI</name>
<evidence type="ECO:0000256" key="1">
    <source>
        <dbReference type="ARBA" id="ARBA00004442"/>
    </source>
</evidence>
<reference evidence="11 12" key="1">
    <citation type="submission" date="2023-08" db="EMBL/GenBank/DDBJ databases">
        <authorList>
            <person name="Roldan D.M."/>
            <person name="Menes R.J."/>
        </authorList>
    </citation>
    <scope>NUCLEOTIDE SEQUENCE [LARGE SCALE GENOMIC DNA]</scope>
    <source>
        <strain evidence="11 12">CCM 2812</strain>
    </source>
</reference>
<feature type="coiled-coil region" evidence="8">
    <location>
        <begin position="212"/>
        <end position="277"/>
    </location>
</feature>
<dbReference type="RefSeq" id="WP_305749799.1">
    <property type="nucleotide sequence ID" value="NZ_JAUZEE010000005.1"/>
</dbReference>
<keyword evidence="8" id="KW-0175">Coiled coil</keyword>
<keyword evidence="5" id="KW-0812">Transmembrane</keyword>
<comment type="subcellular location">
    <subcellularLocation>
        <location evidence="1">Cell outer membrane</location>
    </subcellularLocation>
</comment>
<feature type="signal peptide" evidence="10">
    <location>
        <begin position="1"/>
        <end position="34"/>
    </location>
</feature>
<dbReference type="InterPro" id="IPR003423">
    <property type="entry name" value="OMP_efflux"/>
</dbReference>
<evidence type="ECO:0000256" key="4">
    <source>
        <dbReference type="ARBA" id="ARBA00022452"/>
    </source>
</evidence>
<dbReference type="PANTHER" id="PTHR30026">
    <property type="entry name" value="OUTER MEMBRANE PROTEIN TOLC"/>
    <property type="match status" value="1"/>
</dbReference>
<feature type="region of interest" description="Disordered" evidence="9">
    <location>
        <begin position="100"/>
        <end position="150"/>
    </location>
</feature>
<dbReference type="Pfam" id="PF02321">
    <property type="entry name" value="OEP"/>
    <property type="match status" value="2"/>
</dbReference>
<proteinExistence type="inferred from homology"/>
<comment type="caution">
    <text evidence="11">The sequence shown here is derived from an EMBL/GenBank/DDBJ whole genome shotgun (WGS) entry which is preliminary data.</text>
</comment>
<keyword evidence="3" id="KW-0813">Transport</keyword>
<gene>
    <name evidence="11" type="ORF">Q8X39_11450</name>
</gene>
<dbReference type="InterPro" id="IPR051906">
    <property type="entry name" value="TolC-like"/>
</dbReference>
<evidence type="ECO:0000313" key="11">
    <source>
        <dbReference type="EMBL" id="MDP4301253.1"/>
    </source>
</evidence>
<evidence type="ECO:0000256" key="8">
    <source>
        <dbReference type="SAM" id="Coils"/>
    </source>
</evidence>
<evidence type="ECO:0000313" key="12">
    <source>
        <dbReference type="Proteomes" id="UP001235760"/>
    </source>
</evidence>
<dbReference type="EMBL" id="JAUZEE010000005">
    <property type="protein sequence ID" value="MDP4301253.1"/>
    <property type="molecule type" value="Genomic_DNA"/>
</dbReference>
<keyword evidence="6" id="KW-0472">Membrane</keyword>
<keyword evidence="4" id="KW-1134">Transmembrane beta strand</keyword>
<keyword evidence="10" id="KW-0732">Signal</keyword>
<keyword evidence="7" id="KW-0998">Cell outer membrane</keyword>
<dbReference type="PANTHER" id="PTHR30026:SF22">
    <property type="entry name" value="OUTER MEMBRANE EFFLUX PROTEIN"/>
    <property type="match status" value="1"/>
</dbReference>
<organism evidence="11 12">
    <name type="scientific">Leptothrix discophora</name>
    <dbReference type="NCBI Taxonomy" id="89"/>
    <lineage>
        <taxon>Bacteria</taxon>
        <taxon>Pseudomonadati</taxon>
        <taxon>Pseudomonadota</taxon>
        <taxon>Betaproteobacteria</taxon>
        <taxon>Burkholderiales</taxon>
        <taxon>Sphaerotilaceae</taxon>
        <taxon>Leptothrix</taxon>
    </lineage>
</organism>
<evidence type="ECO:0000256" key="9">
    <source>
        <dbReference type="SAM" id="MobiDB-lite"/>
    </source>
</evidence>
<dbReference type="SUPFAM" id="SSF56954">
    <property type="entry name" value="Outer membrane efflux proteins (OEP)"/>
    <property type="match status" value="1"/>
</dbReference>
<dbReference type="Gene3D" id="1.20.1600.10">
    <property type="entry name" value="Outer membrane efflux proteins (OEP)"/>
    <property type="match status" value="2"/>
</dbReference>
<feature type="compositionally biased region" description="Low complexity" evidence="9">
    <location>
        <begin position="104"/>
        <end position="123"/>
    </location>
</feature>
<sequence length="495" mass="53043">MALLPSLTWLPTPLTARLPAVLLALGTLAPAAWAQGPAGPSGPAESAAASPALTASWGERQARDLLAAVAADDGDDRPEAGPAWQALRRQLADSLLQHPEARAARASGQGARAATREAAAAQRPQLGLEAETGHRDNAANELQGTPRRDWDTGSIGLTLRQPLWDGGTVQAQVDASTAFADGVEARAEARSVDLLLRSLQAALERVRSQRLLEQARSHLAAREEMVVDLERRHRLGGGTLSDVWRARSRAVEARGAVVQAEARLAQAEAACVELLGADAPAGLDLGLPRLTPLPQLARQVRERDASLRAAEDFAAVRAAQAAVRTAEHERDVARRRDGPRVDLDAGISRRDLVGGRRAGTDWQAGVTLRHSFYSGGADDARIAQAQARLDEATEQLRNTRLQLDRSMRQALADAQIGEPLREARREGVRLAVDALRGVREQFANRRGSLLDVMNAQDALQAAGNAWVEAEHARALAHWRLAHFTAALLPWVTAGP</sequence>
<dbReference type="Proteomes" id="UP001235760">
    <property type="component" value="Unassembled WGS sequence"/>
</dbReference>
<feature type="coiled-coil region" evidence="8">
    <location>
        <begin position="382"/>
        <end position="409"/>
    </location>
</feature>
<evidence type="ECO:0000256" key="7">
    <source>
        <dbReference type="ARBA" id="ARBA00023237"/>
    </source>
</evidence>
<evidence type="ECO:0000256" key="10">
    <source>
        <dbReference type="SAM" id="SignalP"/>
    </source>
</evidence>
<evidence type="ECO:0000256" key="5">
    <source>
        <dbReference type="ARBA" id="ARBA00022692"/>
    </source>
</evidence>
<feature type="chain" id="PRO_5045449143" evidence="10">
    <location>
        <begin position="35"/>
        <end position="495"/>
    </location>
</feature>
<accession>A0ABT9G443</accession>